<comment type="caution">
    <text evidence="2">The sequence shown here is derived from an EMBL/GenBank/DDBJ whole genome shotgun (WGS) entry which is preliminary data.</text>
</comment>
<accession>A0A4U0X830</accession>
<feature type="compositionally biased region" description="Polar residues" evidence="1">
    <location>
        <begin position="130"/>
        <end position="143"/>
    </location>
</feature>
<dbReference type="OrthoDB" id="5359669at2759"/>
<gene>
    <name evidence="2" type="ORF">B0A49_04143</name>
</gene>
<organism evidence="2 3">
    <name type="scientific">Cryomyces minteri</name>
    <dbReference type="NCBI Taxonomy" id="331657"/>
    <lineage>
        <taxon>Eukaryota</taxon>
        <taxon>Fungi</taxon>
        <taxon>Dikarya</taxon>
        <taxon>Ascomycota</taxon>
        <taxon>Pezizomycotina</taxon>
        <taxon>Dothideomycetes</taxon>
        <taxon>Dothideomycetes incertae sedis</taxon>
        <taxon>Cryomyces</taxon>
    </lineage>
</organism>
<feature type="region of interest" description="Disordered" evidence="1">
    <location>
        <begin position="74"/>
        <end position="103"/>
    </location>
</feature>
<evidence type="ECO:0000256" key="1">
    <source>
        <dbReference type="SAM" id="MobiDB-lite"/>
    </source>
</evidence>
<proteinExistence type="predicted"/>
<dbReference type="EMBL" id="NAJN01000581">
    <property type="protein sequence ID" value="TKA71253.1"/>
    <property type="molecule type" value="Genomic_DNA"/>
</dbReference>
<name>A0A4U0X830_9PEZI</name>
<evidence type="ECO:0000313" key="2">
    <source>
        <dbReference type="EMBL" id="TKA71253.1"/>
    </source>
</evidence>
<reference evidence="2 3" key="1">
    <citation type="submission" date="2017-03" db="EMBL/GenBank/DDBJ databases">
        <title>Genomes of endolithic fungi from Antarctica.</title>
        <authorList>
            <person name="Coleine C."/>
            <person name="Masonjones S."/>
            <person name="Stajich J.E."/>
        </authorList>
    </citation>
    <scope>NUCLEOTIDE SEQUENCE [LARGE SCALE GENOMIC DNA]</scope>
    <source>
        <strain evidence="2 3">CCFEE 5187</strain>
    </source>
</reference>
<evidence type="ECO:0000313" key="3">
    <source>
        <dbReference type="Proteomes" id="UP000308768"/>
    </source>
</evidence>
<sequence length="312" mass="33990">MARIDYYASSPTVVLPPQQQSHYFADKGATHTQSVFTNPYYQPALLADGSNATQSFYAPSSEKRKRSYADIQDPDEADAQDGSLTTTVATPSKPRGEPIMGPGMTLIYPDDPEYTRAIDAASQTGTWAETTAASRTPQATHTRASLRPIVQSRKSSRMDPSAPGPDDITLLIAPTARREPHQSPPIDAITARLGISWSQMPPALLASAIPAWTLYITKHYPLSNVRFLFHQRNLPAYCVAAVCEGREGHYLFTDDLKRAQLVAYDIGAALANLSMDPMRFEGDEVLDATESEVRGVAEQSAGGEPDAEMDID</sequence>
<feature type="region of interest" description="Disordered" evidence="1">
    <location>
        <begin position="130"/>
        <end position="166"/>
    </location>
</feature>
<keyword evidence="3" id="KW-1185">Reference proteome</keyword>
<protein>
    <submittedName>
        <fullName evidence="2">Uncharacterized protein</fullName>
    </submittedName>
</protein>
<dbReference type="Proteomes" id="UP000308768">
    <property type="component" value="Unassembled WGS sequence"/>
</dbReference>
<feature type="region of interest" description="Disordered" evidence="1">
    <location>
        <begin position="291"/>
        <end position="312"/>
    </location>
</feature>
<dbReference type="AlphaFoldDB" id="A0A4U0X830"/>